<reference evidence="10" key="1">
    <citation type="submission" date="2014-05" db="EMBL/GenBank/DDBJ databases">
        <title>The transcriptome of the halophilic microalga Tetraselmis sp. GSL018 isolated from the Great Salt Lake, Utah.</title>
        <authorList>
            <person name="Jinkerson R.E."/>
            <person name="D'Adamo S."/>
            <person name="Posewitz M.C."/>
        </authorList>
    </citation>
    <scope>NUCLEOTIDE SEQUENCE</scope>
    <source>
        <strain evidence="10">GSL018</strain>
    </source>
</reference>
<dbReference type="PROSITE" id="PS00614">
    <property type="entry name" value="IGPS"/>
    <property type="match status" value="1"/>
</dbReference>
<dbReference type="UniPathway" id="UPA00035">
    <property type="reaction ID" value="UER00043"/>
</dbReference>
<dbReference type="PANTHER" id="PTHR22854:SF2">
    <property type="entry name" value="INDOLE-3-GLYCEROL-PHOSPHATE SYNTHASE"/>
    <property type="match status" value="1"/>
</dbReference>
<evidence type="ECO:0000256" key="1">
    <source>
        <dbReference type="ARBA" id="ARBA00001633"/>
    </source>
</evidence>
<evidence type="ECO:0000256" key="5">
    <source>
        <dbReference type="ARBA" id="ARBA00022793"/>
    </source>
</evidence>
<dbReference type="SUPFAM" id="SSF51366">
    <property type="entry name" value="Ribulose-phoshate binding barrel"/>
    <property type="match status" value="1"/>
</dbReference>
<dbReference type="EMBL" id="GBEZ01019932">
    <property type="protein sequence ID" value="JAC66688.1"/>
    <property type="molecule type" value="Transcribed_RNA"/>
</dbReference>
<dbReference type="Gene3D" id="3.20.20.70">
    <property type="entry name" value="Aldolase class I"/>
    <property type="match status" value="1"/>
</dbReference>
<dbReference type="CDD" id="cd00331">
    <property type="entry name" value="IGPS"/>
    <property type="match status" value="1"/>
</dbReference>
<dbReference type="HAMAP" id="MF_00134_B">
    <property type="entry name" value="IGPS_B"/>
    <property type="match status" value="1"/>
</dbReference>
<comment type="catalytic activity">
    <reaction evidence="1">
        <text>1-(2-carboxyphenylamino)-1-deoxy-D-ribulose 5-phosphate + H(+) = (1S,2R)-1-C-(indol-3-yl)glycerol 3-phosphate + CO2 + H2O</text>
        <dbReference type="Rhea" id="RHEA:23476"/>
        <dbReference type="ChEBI" id="CHEBI:15377"/>
        <dbReference type="ChEBI" id="CHEBI:15378"/>
        <dbReference type="ChEBI" id="CHEBI:16526"/>
        <dbReference type="ChEBI" id="CHEBI:58613"/>
        <dbReference type="ChEBI" id="CHEBI:58866"/>
        <dbReference type="EC" id="4.1.1.48"/>
    </reaction>
</comment>
<protein>
    <recommendedName>
        <fullName evidence="3">indole-3-glycerol-phosphate synthase</fullName>
        <ecNumber evidence="3">4.1.1.48</ecNumber>
    </recommendedName>
</protein>
<evidence type="ECO:0000256" key="2">
    <source>
        <dbReference type="ARBA" id="ARBA00004696"/>
    </source>
</evidence>
<evidence type="ECO:0000256" key="3">
    <source>
        <dbReference type="ARBA" id="ARBA00012362"/>
    </source>
</evidence>
<evidence type="ECO:0000256" key="7">
    <source>
        <dbReference type="ARBA" id="ARBA00023141"/>
    </source>
</evidence>
<dbReference type="InterPro" id="IPR013798">
    <property type="entry name" value="Indole-3-glycerol_P_synth_dom"/>
</dbReference>
<keyword evidence="4" id="KW-0028">Amino-acid biosynthesis</keyword>
<evidence type="ECO:0000256" key="8">
    <source>
        <dbReference type="ARBA" id="ARBA00023239"/>
    </source>
</evidence>
<keyword evidence="7" id="KW-0057">Aromatic amino acid biosynthesis</keyword>
<evidence type="ECO:0000256" key="4">
    <source>
        <dbReference type="ARBA" id="ARBA00022605"/>
    </source>
</evidence>
<keyword evidence="5" id="KW-0210">Decarboxylase</keyword>
<name>A0A061R3Z8_9CHLO</name>
<dbReference type="InterPro" id="IPR045186">
    <property type="entry name" value="Indole-3-glycerol_P_synth"/>
</dbReference>
<dbReference type="GO" id="GO:0004640">
    <property type="term" value="F:phosphoribosylanthranilate isomerase activity"/>
    <property type="evidence" value="ECO:0007669"/>
    <property type="project" value="TreeGrafter"/>
</dbReference>
<dbReference type="PANTHER" id="PTHR22854">
    <property type="entry name" value="TRYPTOPHAN BIOSYNTHESIS PROTEIN"/>
    <property type="match status" value="1"/>
</dbReference>
<dbReference type="GO" id="GO:0000162">
    <property type="term" value="P:L-tryptophan biosynthetic process"/>
    <property type="evidence" value="ECO:0007669"/>
    <property type="project" value="UniProtKB-UniPathway"/>
</dbReference>
<evidence type="ECO:0000259" key="9">
    <source>
        <dbReference type="Pfam" id="PF00218"/>
    </source>
</evidence>
<comment type="pathway">
    <text evidence="2">Amino-acid biosynthesis; L-tryptophan biosynthesis; L-tryptophan from chorismate: step 4/5.</text>
</comment>
<keyword evidence="6" id="KW-0822">Tryptophan biosynthesis</keyword>
<dbReference type="GO" id="GO:0004425">
    <property type="term" value="F:indole-3-glycerol-phosphate synthase activity"/>
    <property type="evidence" value="ECO:0007669"/>
    <property type="project" value="UniProtKB-EC"/>
</dbReference>
<dbReference type="InterPro" id="IPR011060">
    <property type="entry name" value="RibuloseP-bd_barrel"/>
</dbReference>
<sequence length="354" mass="38742">MQSLSARFGAAGCPAESRISVRTQRGNCSSRRQLALACRASALQEPEVMIRRRPPQGVARQPCGVMDFKVPLDEENEPRNILEEIVWYKAKELEDMKEKKPTNLMMAMAKAAPPARDFIGALRAALAETGRPGLIAEVKKASPSRGVIQPNFDPVKIAKGYEEGGASCLSVLTDKKYFQGGFENLKLIREAGVQCPLLCKEFIVDAYQLFAARANGADCVLLIASVLPNADLEYMIKVANNLGLQCLIEVHTVAELTRVLRLGELLDKNVFLGINNRDLTTFEITLENTRIIMESDAGKEVLDRGLLMTGESGIFTFDDVAFLQQFGVGAILVGESIVKQDDPRSAVKALLGLE</sequence>
<organism evidence="10">
    <name type="scientific">Tetraselmis sp. GSL018</name>
    <dbReference type="NCBI Taxonomy" id="582737"/>
    <lineage>
        <taxon>Eukaryota</taxon>
        <taxon>Viridiplantae</taxon>
        <taxon>Chlorophyta</taxon>
        <taxon>core chlorophytes</taxon>
        <taxon>Chlorodendrophyceae</taxon>
        <taxon>Chlorodendrales</taxon>
        <taxon>Chlorodendraceae</taxon>
        <taxon>Tetraselmis</taxon>
    </lineage>
</organism>
<dbReference type="AlphaFoldDB" id="A0A061R3Z8"/>
<dbReference type="InterPro" id="IPR001468">
    <property type="entry name" value="Indole-3-GlycerolPSynthase_CS"/>
</dbReference>
<accession>A0A061R3Z8</accession>
<evidence type="ECO:0000313" key="10">
    <source>
        <dbReference type="EMBL" id="JAC66688.1"/>
    </source>
</evidence>
<dbReference type="InterPro" id="IPR013785">
    <property type="entry name" value="Aldolase_TIM"/>
</dbReference>
<feature type="domain" description="Indole-3-glycerol phosphate synthase" evidence="9">
    <location>
        <begin position="82"/>
        <end position="350"/>
    </location>
</feature>
<gene>
    <name evidence="10" type="primary">TRPC</name>
    <name evidence="10" type="ORF">TSPGSL018_13039</name>
</gene>
<dbReference type="FunFam" id="3.20.20.70:FF:000024">
    <property type="entry name" value="Indole-3-glycerol phosphate synthase"/>
    <property type="match status" value="1"/>
</dbReference>
<keyword evidence="8" id="KW-0456">Lyase</keyword>
<evidence type="ECO:0000256" key="6">
    <source>
        <dbReference type="ARBA" id="ARBA00022822"/>
    </source>
</evidence>
<dbReference type="EC" id="4.1.1.48" evidence="3"/>
<proteinExistence type="inferred from homology"/>
<dbReference type="Pfam" id="PF00218">
    <property type="entry name" value="IGPS"/>
    <property type="match status" value="1"/>
</dbReference>